<dbReference type="SUPFAM" id="SSF54928">
    <property type="entry name" value="RNA-binding domain, RBD"/>
    <property type="match status" value="1"/>
</dbReference>
<dbReference type="PANTHER" id="PTHR32343">
    <property type="entry name" value="SERINE/ARGININE-RICH SPLICING FACTOR"/>
    <property type="match status" value="1"/>
</dbReference>
<feature type="domain" description="RRM" evidence="3">
    <location>
        <begin position="6"/>
        <end position="80"/>
    </location>
</feature>
<evidence type="ECO:0000313" key="5">
    <source>
        <dbReference type="Proteomes" id="UP000321947"/>
    </source>
</evidence>
<dbReference type="PANTHER" id="PTHR32343:SF16">
    <property type="entry name" value="RNA-BINDING (RRM_RBD_RNP MOTIFS) FAMILY PROTEIN"/>
    <property type="match status" value="1"/>
</dbReference>
<sequence length="376" mass="41039">MYNGGYTAEVTSLSPKATENDVYDFFSHCGTVEHVEILRSGDYACTAYVTFRDAFALETAILLSGAEILDQCVFISRWGAYIDESDTWNSPAQMTNDNTSLMVTEIMHSVHTPGEAVTMAQQVVKTMLSKGYVLTKDALVKAKAFDDSCQVSATAAAKVYELSNRIGLTETINAGMETVKYIDEKFHVSDITRSAAAVTGTAAVVAVTVTGKAAMAAGNAVINSSYFSKGALWVSDMLSRAAKAAAEAGVFKNLRNPTNPDYPTQTVRVGLGWVRELKKKDGPGCQKRSRRSVTRNFQPTSDNPIAHPPSRPRIPSSQLRMIPLAFNPAIPSAFRFWRPSQLQLPAVLQFLFISRISVDVSPRVLHFAQGLFFVLT</sequence>
<accession>A0A5D3CUV4</accession>
<dbReference type="Gene3D" id="3.30.70.330">
    <property type="match status" value="1"/>
</dbReference>
<dbReference type="EMBL" id="SSTD01008704">
    <property type="protein sequence ID" value="TYK15262.1"/>
    <property type="molecule type" value="Genomic_DNA"/>
</dbReference>
<proteinExistence type="predicted"/>
<evidence type="ECO:0000313" key="4">
    <source>
        <dbReference type="EMBL" id="TYK15262.1"/>
    </source>
</evidence>
<keyword evidence="1" id="KW-0694">RNA-binding</keyword>
<dbReference type="GO" id="GO:0003723">
    <property type="term" value="F:RNA binding"/>
    <property type="evidence" value="ECO:0007669"/>
    <property type="project" value="UniProtKB-UniRule"/>
</dbReference>
<name>A0A5D3CUV4_CUCMM</name>
<dbReference type="AlphaFoldDB" id="A0A5D3CUV4"/>
<protein>
    <submittedName>
        <fullName evidence="4">Binding partner of ACD11 1-like</fullName>
    </submittedName>
</protein>
<comment type="caution">
    <text evidence="4">The sequence shown here is derived from an EMBL/GenBank/DDBJ whole genome shotgun (WGS) entry which is preliminary data.</text>
</comment>
<dbReference type="SMART" id="SM00360">
    <property type="entry name" value="RRM"/>
    <property type="match status" value="1"/>
</dbReference>
<dbReference type="Pfam" id="PF00076">
    <property type="entry name" value="RRM_1"/>
    <property type="match status" value="1"/>
</dbReference>
<feature type="compositionally biased region" description="Polar residues" evidence="2">
    <location>
        <begin position="294"/>
        <end position="303"/>
    </location>
</feature>
<dbReference type="Proteomes" id="UP000321947">
    <property type="component" value="Unassembled WGS sequence"/>
</dbReference>
<organism evidence="4 5">
    <name type="scientific">Cucumis melo var. makuwa</name>
    <name type="common">Oriental melon</name>
    <dbReference type="NCBI Taxonomy" id="1194695"/>
    <lineage>
        <taxon>Eukaryota</taxon>
        <taxon>Viridiplantae</taxon>
        <taxon>Streptophyta</taxon>
        <taxon>Embryophyta</taxon>
        <taxon>Tracheophyta</taxon>
        <taxon>Spermatophyta</taxon>
        <taxon>Magnoliopsida</taxon>
        <taxon>eudicotyledons</taxon>
        <taxon>Gunneridae</taxon>
        <taxon>Pentapetalae</taxon>
        <taxon>rosids</taxon>
        <taxon>fabids</taxon>
        <taxon>Cucurbitales</taxon>
        <taxon>Cucurbitaceae</taxon>
        <taxon>Benincaseae</taxon>
        <taxon>Cucumis</taxon>
    </lineage>
</organism>
<feature type="region of interest" description="Disordered" evidence="2">
    <location>
        <begin position="280"/>
        <end position="312"/>
    </location>
</feature>
<evidence type="ECO:0000256" key="1">
    <source>
        <dbReference type="PROSITE-ProRule" id="PRU00176"/>
    </source>
</evidence>
<dbReference type="PROSITE" id="PS50102">
    <property type="entry name" value="RRM"/>
    <property type="match status" value="1"/>
</dbReference>
<evidence type="ECO:0000259" key="3">
    <source>
        <dbReference type="PROSITE" id="PS50102"/>
    </source>
</evidence>
<evidence type="ECO:0000256" key="2">
    <source>
        <dbReference type="SAM" id="MobiDB-lite"/>
    </source>
</evidence>
<reference evidence="4 5" key="1">
    <citation type="submission" date="2019-08" db="EMBL/GenBank/DDBJ databases">
        <title>Draft genome sequences of two oriental melons (Cucumis melo L. var makuwa).</title>
        <authorList>
            <person name="Kwon S.-Y."/>
        </authorList>
    </citation>
    <scope>NUCLEOTIDE SEQUENCE [LARGE SCALE GENOMIC DNA]</scope>
    <source>
        <strain evidence="5">cv. Chang Bougi</strain>
        <tissue evidence="4">Leaf</tissue>
    </source>
</reference>
<dbReference type="InterPro" id="IPR000504">
    <property type="entry name" value="RRM_dom"/>
</dbReference>
<gene>
    <name evidence="4" type="ORF">E5676_scaffold892G00390</name>
</gene>
<dbReference type="InterPro" id="IPR035979">
    <property type="entry name" value="RBD_domain_sf"/>
</dbReference>
<dbReference type="InterPro" id="IPR012677">
    <property type="entry name" value="Nucleotide-bd_a/b_plait_sf"/>
</dbReference>